<keyword evidence="3" id="KW-1185">Reference proteome</keyword>
<evidence type="ECO:0000313" key="3">
    <source>
        <dbReference type="Proteomes" id="UP001221142"/>
    </source>
</evidence>
<dbReference type="EMBL" id="JARKIF010000023">
    <property type="protein sequence ID" value="KAJ7616101.1"/>
    <property type="molecule type" value="Genomic_DNA"/>
</dbReference>
<comment type="caution">
    <text evidence="2">The sequence shown here is derived from an EMBL/GenBank/DDBJ whole genome shotgun (WGS) entry which is preliminary data.</text>
</comment>
<sequence length="275" mass="29878">MDFGADNGRTNGPYSKRAYKEVDRGGHSRSIGLQRKTSMKPFAGASIPPGSLNQTYKYLLVTDTSLKNAPGFREEEWSLLDVFNRARYRGPAATPAVTDSGVAHGDRYGLQPSQNDDQPTHHGDVIGITLCILVKIHAWVGIFESLGQLGCQRDILACVRGEFERPHFEYALATAAAPRPVALPLIDGSSSSALDGENGDCKGSEDGKERYEYLKPSLCTTLLWDNSGESQLFVTVNANCMRVDPPAINKLDASFDSSSTVKTGTWKLPHPTSSI</sequence>
<dbReference type="AlphaFoldDB" id="A0AAD7BC06"/>
<evidence type="ECO:0000256" key="1">
    <source>
        <dbReference type="SAM" id="MobiDB-lite"/>
    </source>
</evidence>
<accession>A0AAD7BC06</accession>
<name>A0AAD7BC06_9AGAR</name>
<dbReference type="Proteomes" id="UP001221142">
    <property type="component" value="Unassembled WGS sequence"/>
</dbReference>
<gene>
    <name evidence="2" type="ORF">FB45DRAFT_873373</name>
</gene>
<protein>
    <submittedName>
        <fullName evidence="2">Uncharacterized protein</fullName>
    </submittedName>
</protein>
<feature type="region of interest" description="Disordered" evidence="1">
    <location>
        <begin position="1"/>
        <end position="31"/>
    </location>
</feature>
<proteinExistence type="predicted"/>
<evidence type="ECO:0000313" key="2">
    <source>
        <dbReference type="EMBL" id="KAJ7616101.1"/>
    </source>
</evidence>
<organism evidence="2 3">
    <name type="scientific">Roridomyces roridus</name>
    <dbReference type="NCBI Taxonomy" id="1738132"/>
    <lineage>
        <taxon>Eukaryota</taxon>
        <taxon>Fungi</taxon>
        <taxon>Dikarya</taxon>
        <taxon>Basidiomycota</taxon>
        <taxon>Agaricomycotina</taxon>
        <taxon>Agaricomycetes</taxon>
        <taxon>Agaricomycetidae</taxon>
        <taxon>Agaricales</taxon>
        <taxon>Marasmiineae</taxon>
        <taxon>Mycenaceae</taxon>
        <taxon>Roridomyces</taxon>
    </lineage>
</organism>
<reference evidence="2" key="1">
    <citation type="submission" date="2023-03" db="EMBL/GenBank/DDBJ databases">
        <title>Massive genome expansion in bonnet fungi (Mycena s.s.) driven by repeated elements and novel gene families across ecological guilds.</title>
        <authorList>
            <consortium name="Lawrence Berkeley National Laboratory"/>
            <person name="Harder C.B."/>
            <person name="Miyauchi S."/>
            <person name="Viragh M."/>
            <person name="Kuo A."/>
            <person name="Thoen E."/>
            <person name="Andreopoulos B."/>
            <person name="Lu D."/>
            <person name="Skrede I."/>
            <person name="Drula E."/>
            <person name="Henrissat B."/>
            <person name="Morin E."/>
            <person name="Kohler A."/>
            <person name="Barry K."/>
            <person name="LaButti K."/>
            <person name="Morin E."/>
            <person name="Salamov A."/>
            <person name="Lipzen A."/>
            <person name="Mereny Z."/>
            <person name="Hegedus B."/>
            <person name="Baldrian P."/>
            <person name="Stursova M."/>
            <person name="Weitz H."/>
            <person name="Taylor A."/>
            <person name="Grigoriev I.V."/>
            <person name="Nagy L.G."/>
            <person name="Martin F."/>
            <person name="Kauserud H."/>
        </authorList>
    </citation>
    <scope>NUCLEOTIDE SEQUENCE</scope>
    <source>
        <strain evidence="2">9284</strain>
    </source>
</reference>